<dbReference type="PATRIC" id="fig|1454006.5.peg.19"/>
<gene>
    <name evidence="1" type="ORF">AW14_00105</name>
</gene>
<dbReference type="HOGENOM" id="CLU_064655_1_1_10"/>
<organism evidence="1 2">
    <name type="scientific">Siansivirga zeaxanthinifaciens CC-SAMT-1</name>
    <dbReference type="NCBI Taxonomy" id="1454006"/>
    <lineage>
        <taxon>Bacteria</taxon>
        <taxon>Pseudomonadati</taxon>
        <taxon>Bacteroidota</taxon>
        <taxon>Flavobacteriia</taxon>
        <taxon>Flavobacteriales</taxon>
        <taxon>Flavobacteriaceae</taxon>
        <taxon>Siansivirga</taxon>
    </lineage>
</organism>
<dbReference type="KEGG" id="sze:AW14_00105"/>
<keyword evidence="2" id="KW-1185">Reference proteome</keyword>
<dbReference type="AlphaFoldDB" id="A0A0C5WAC0"/>
<evidence type="ECO:0000313" key="1">
    <source>
        <dbReference type="EMBL" id="AJR02279.1"/>
    </source>
</evidence>
<evidence type="ECO:0008006" key="3">
    <source>
        <dbReference type="Google" id="ProtNLM"/>
    </source>
</evidence>
<reference evidence="1 2" key="1">
    <citation type="submission" date="2014-02" db="EMBL/GenBank/DDBJ databases">
        <authorList>
            <person name="Young C.-C."/>
            <person name="Hameed A."/>
            <person name="Huang H.-C."/>
            <person name="Shahina M."/>
        </authorList>
    </citation>
    <scope>NUCLEOTIDE SEQUENCE [LARGE SCALE GENOMIC DNA]</scope>
    <source>
        <strain evidence="1 2">CC-SAMT-1</strain>
    </source>
</reference>
<name>A0A0C5WAC0_9FLAO</name>
<dbReference type="EMBL" id="CP007202">
    <property type="protein sequence ID" value="AJR02279.1"/>
    <property type="molecule type" value="Genomic_DNA"/>
</dbReference>
<dbReference type="Proteomes" id="UP000032229">
    <property type="component" value="Chromosome"/>
</dbReference>
<dbReference type="OrthoDB" id="1466667at2"/>
<protein>
    <recommendedName>
        <fullName evidence="3">Cell division protein FtsQ</fullName>
    </recommendedName>
</protein>
<sequence>MRINWSYIKMFFLLALVVFLYAFASKKNSARKVSKPNVNFLGDNNLFITSENVSKLLIQSFGGVENVAKETLDLNELENALNSNPMIKSAEVYLSVNGTLNAEVEQKKPIARVSTNASYYIDEDGFYMPLSTNYSARVPLVTGYVEKNNLKSIYIVAKKIKNDAFLKKHVIEIYQGMDHVIYLKLRQCHFLVQLGDVEFLDKKINNLKAFYQKKLKDKTLDNYSKVNLQFDNQVVCTKI</sequence>
<evidence type="ECO:0000313" key="2">
    <source>
        <dbReference type="Proteomes" id="UP000032229"/>
    </source>
</evidence>
<dbReference type="STRING" id="1454006.AW14_00105"/>
<proteinExistence type="predicted"/>
<accession>A0A0C5WAC0</accession>